<evidence type="ECO:0000313" key="5">
    <source>
        <dbReference type="EMBL" id="VEA08842.1"/>
    </source>
</evidence>
<keyword evidence="2" id="KW-0560">Oxidoreductase</keyword>
<dbReference type="GO" id="GO:0033539">
    <property type="term" value="P:fatty acid beta-oxidation using acyl-CoA dehydrogenase"/>
    <property type="evidence" value="ECO:0007669"/>
    <property type="project" value="InterPro"/>
</dbReference>
<dbReference type="InterPro" id="IPR015396">
    <property type="entry name" value="FadE_C"/>
</dbReference>
<dbReference type="PANTHER" id="PTHR48083:SF18">
    <property type="entry name" value="ACYL-COENZYME A DEHYDROGENASE"/>
    <property type="match status" value="1"/>
</dbReference>
<dbReference type="AlphaFoldDB" id="A0A3S4IV12"/>
<dbReference type="InterPro" id="IPR036250">
    <property type="entry name" value="AcylCo_DH-like_C"/>
</dbReference>
<name>A0A3S4IV12_SALET</name>
<sequence length="356" mass="38935">MAGQGWRMLVECLSVGRGITLPSNSTGGVKSVALATGAYAHIRRQFKISIGKMEGIEEPLARIAGNAYVMDAAASLITYGIMLGEKPAVLSAIVKYHCTHRGQQSIIDAMDITGGKGIMLGESNFLARAYQGAPIAITVEGANILTRSMMIFGQGAIRCHPYVLEEMAAAQNNDVNAFDKLLFKHIGHVGSNTVRSFWLGLTRGLTSHTPTGDATKRYYQHLNRLSANLALLSDVSMAVLGGSLKRRERISARLGDVLSQLYLASAVLKRYDDEGRHEADLPLVHWGVQDALYRAEQAMDDLLQNFPNRVVAGLLTAMIFRLAVIIWRRLISWITPLRRSCRCQTPHVHVLGAVSI</sequence>
<dbReference type="SUPFAM" id="SSF47203">
    <property type="entry name" value="Acyl-CoA dehydrogenase C-terminal domain-like"/>
    <property type="match status" value="1"/>
</dbReference>
<dbReference type="GO" id="GO:0005737">
    <property type="term" value="C:cytoplasm"/>
    <property type="evidence" value="ECO:0007669"/>
    <property type="project" value="TreeGrafter"/>
</dbReference>
<gene>
    <name evidence="5" type="ORF">NCTC7406_04055</name>
</gene>
<dbReference type="Proteomes" id="UP000276345">
    <property type="component" value="Chromosome"/>
</dbReference>
<reference evidence="5 6" key="1">
    <citation type="submission" date="2018-12" db="EMBL/GenBank/DDBJ databases">
        <authorList>
            <consortium name="Pathogen Informatics"/>
        </authorList>
    </citation>
    <scope>NUCLEOTIDE SEQUENCE [LARGE SCALE GENOMIC DNA]</scope>
    <source>
        <strain evidence="5 6">NCTC7406</strain>
    </source>
</reference>
<accession>A0A3S4IV12</accession>
<proteinExistence type="predicted"/>
<dbReference type="FunFam" id="1.20.140.10:FF:000009">
    <property type="entry name" value="Acyl-CoA dehydrogenase"/>
    <property type="match status" value="1"/>
</dbReference>
<dbReference type="Gene3D" id="1.20.140.10">
    <property type="entry name" value="Butyryl-CoA Dehydrogenase, subunit A, domain 3"/>
    <property type="match status" value="1"/>
</dbReference>
<evidence type="ECO:0000256" key="2">
    <source>
        <dbReference type="ARBA" id="ARBA00023002"/>
    </source>
</evidence>
<feature type="domain" description="Acyl-CoA dehydrogenase/oxidase C-terminal" evidence="3">
    <location>
        <begin position="3"/>
        <end position="147"/>
    </location>
</feature>
<evidence type="ECO:0000259" key="4">
    <source>
        <dbReference type="Pfam" id="PF09317"/>
    </source>
</evidence>
<dbReference type="PANTHER" id="PTHR48083">
    <property type="entry name" value="MEDIUM-CHAIN SPECIFIC ACYL-COA DEHYDROGENASE, MITOCHONDRIAL-RELATED"/>
    <property type="match status" value="1"/>
</dbReference>
<organism evidence="5 6">
    <name type="scientific">Salmonella enterica subsp. enterica serovar Sanjuan</name>
    <dbReference type="NCBI Taxonomy" id="1160765"/>
    <lineage>
        <taxon>Bacteria</taxon>
        <taxon>Pseudomonadati</taxon>
        <taxon>Pseudomonadota</taxon>
        <taxon>Gammaproteobacteria</taxon>
        <taxon>Enterobacterales</taxon>
        <taxon>Enterobacteriaceae</taxon>
        <taxon>Salmonella</taxon>
    </lineage>
</organism>
<dbReference type="InterPro" id="IPR009075">
    <property type="entry name" value="AcylCo_DH/oxidase_C"/>
</dbReference>
<dbReference type="Pfam" id="PF09317">
    <property type="entry name" value="ACDH_C"/>
    <property type="match status" value="1"/>
</dbReference>
<dbReference type="InterPro" id="IPR050741">
    <property type="entry name" value="Acyl-CoA_dehydrogenase"/>
</dbReference>
<dbReference type="EMBL" id="LR134142">
    <property type="protein sequence ID" value="VEA08842.1"/>
    <property type="molecule type" value="Genomic_DNA"/>
</dbReference>
<dbReference type="Pfam" id="PF00441">
    <property type="entry name" value="Acyl-CoA_dh_1"/>
    <property type="match status" value="1"/>
</dbReference>
<protein>
    <submittedName>
        <fullName evidence="5">Acyl-CoA dehydrogenase</fullName>
    </submittedName>
</protein>
<dbReference type="GO" id="GO:0003995">
    <property type="term" value="F:acyl-CoA dehydrogenase activity"/>
    <property type="evidence" value="ECO:0007669"/>
    <property type="project" value="InterPro"/>
</dbReference>
<evidence type="ECO:0000313" key="6">
    <source>
        <dbReference type="Proteomes" id="UP000276345"/>
    </source>
</evidence>
<feature type="domain" description="Acyl-CoA dehydrogenase C-terminal bacterial-type" evidence="4">
    <location>
        <begin position="157"/>
        <end position="322"/>
    </location>
</feature>
<keyword evidence="1" id="KW-0285">Flavoprotein</keyword>
<evidence type="ECO:0000256" key="1">
    <source>
        <dbReference type="ARBA" id="ARBA00022630"/>
    </source>
</evidence>
<evidence type="ECO:0000259" key="3">
    <source>
        <dbReference type="Pfam" id="PF00441"/>
    </source>
</evidence>